<comment type="caution">
    <text evidence="4">The sequence shown here is derived from an EMBL/GenBank/DDBJ whole genome shotgun (WGS) entry which is preliminary data.</text>
</comment>
<evidence type="ECO:0000256" key="1">
    <source>
        <dbReference type="ARBA" id="ARBA00009013"/>
    </source>
</evidence>
<comment type="similarity">
    <text evidence="1 2">Belongs to the anti-sigma-factor antagonist family.</text>
</comment>
<name>A0A2I0R5T5_9FLAO</name>
<evidence type="ECO:0000313" key="4">
    <source>
        <dbReference type="EMBL" id="PKR81730.1"/>
    </source>
</evidence>
<dbReference type="AlphaFoldDB" id="A0A2I0R5T5"/>
<feature type="domain" description="STAS" evidence="3">
    <location>
        <begin position="13"/>
        <end position="111"/>
    </location>
</feature>
<dbReference type="EMBL" id="PJNI01000002">
    <property type="protein sequence ID" value="PKR81730.1"/>
    <property type="molecule type" value="Genomic_DNA"/>
</dbReference>
<evidence type="ECO:0000256" key="2">
    <source>
        <dbReference type="RuleBase" id="RU003749"/>
    </source>
</evidence>
<gene>
    <name evidence="4" type="ORF">CW751_04175</name>
</gene>
<dbReference type="Proteomes" id="UP000236654">
    <property type="component" value="Unassembled WGS sequence"/>
</dbReference>
<evidence type="ECO:0000259" key="3">
    <source>
        <dbReference type="PROSITE" id="PS50801"/>
    </source>
</evidence>
<dbReference type="NCBIfam" id="TIGR00377">
    <property type="entry name" value="ant_ant_sig"/>
    <property type="match status" value="1"/>
</dbReference>
<dbReference type="SUPFAM" id="SSF52091">
    <property type="entry name" value="SpoIIaa-like"/>
    <property type="match status" value="1"/>
</dbReference>
<dbReference type="PANTHER" id="PTHR33495">
    <property type="entry name" value="ANTI-SIGMA FACTOR ANTAGONIST TM_1081-RELATED-RELATED"/>
    <property type="match status" value="1"/>
</dbReference>
<keyword evidence="5" id="KW-1185">Reference proteome</keyword>
<dbReference type="RefSeq" id="WP_101333744.1">
    <property type="nucleotide sequence ID" value="NZ_PJNI01000002.1"/>
</dbReference>
<dbReference type="InterPro" id="IPR003658">
    <property type="entry name" value="Anti-sigma_ant"/>
</dbReference>
<dbReference type="InterPro" id="IPR002645">
    <property type="entry name" value="STAS_dom"/>
</dbReference>
<dbReference type="InterPro" id="IPR036513">
    <property type="entry name" value="STAS_dom_sf"/>
</dbReference>
<dbReference type="PROSITE" id="PS50801">
    <property type="entry name" value="STAS"/>
    <property type="match status" value="1"/>
</dbReference>
<protein>
    <recommendedName>
        <fullName evidence="2">Anti-sigma factor antagonist</fullName>
    </recommendedName>
</protein>
<dbReference type="OrthoDB" id="9796110at2"/>
<sequence>MNLKITHQSNYAIIATTDEKLNSLNAPALKEEVISLNKSNVSNLILDLSQTSYCDSSGLSAILVANRLCKNSNGKCVLFGLQPNVKKMIEIAQLHRVLAISKSLDEAVNMID</sequence>
<dbReference type="CDD" id="cd07043">
    <property type="entry name" value="STAS_anti-anti-sigma_factors"/>
    <property type="match status" value="1"/>
</dbReference>
<evidence type="ECO:0000313" key="5">
    <source>
        <dbReference type="Proteomes" id="UP000236654"/>
    </source>
</evidence>
<dbReference type="Pfam" id="PF01740">
    <property type="entry name" value="STAS"/>
    <property type="match status" value="1"/>
</dbReference>
<reference evidence="4 5" key="1">
    <citation type="submission" date="2017-12" db="EMBL/GenBank/DDBJ databases">
        <title>The draft genome sequence of Brumimicrobium saltpan LHR20.</title>
        <authorList>
            <person name="Do Z.-J."/>
            <person name="Luo H.-R."/>
        </authorList>
    </citation>
    <scope>NUCLEOTIDE SEQUENCE [LARGE SCALE GENOMIC DNA]</scope>
    <source>
        <strain evidence="4 5">LHR20</strain>
    </source>
</reference>
<dbReference type="Gene3D" id="3.30.750.24">
    <property type="entry name" value="STAS domain"/>
    <property type="match status" value="1"/>
</dbReference>
<accession>A0A2I0R5T5</accession>
<proteinExistence type="inferred from homology"/>
<dbReference type="GO" id="GO:0043856">
    <property type="term" value="F:anti-sigma factor antagonist activity"/>
    <property type="evidence" value="ECO:0007669"/>
    <property type="project" value="InterPro"/>
</dbReference>
<organism evidence="4 5">
    <name type="scientific">Brumimicrobium salinarum</name>
    <dbReference type="NCBI Taxonomy" id="2058658"/>
    <lineage>
        <taxon>Bacteria</taxon>
        <taxon>Pseudomonadati</taxon>
        <taxon>Bacteroidota</taxon>
        <taxon>Flavobacteriia</taxon>
        <taxon>Flavobacteriales</taxon>
        <taxon>Crocinitomicaceae</taxon>
        <taxon>Brumimicrobium</taxon>
    </lineage>
</organism>